<proteinExistence type="inferred from homology"/>
<keyword evidence="8" id="KW-1278">Translocase</keyword>
<keyword evidence="7 16" id="KW-0812">Transmembrane</keyword>
<evidence type="ECO:0000256" key="6">
    <source>
        <dbReference type="ARBA" id="ARBA00022660"/>
    </source>
</evidence>
<organism evidence="17">
    <name type="scientific">Bambusicaliscelis fanjingensis</name>
    <dbReference type="NCBI Taxonomy" id="2820089"/>
    <lineage>
        <taxon>Eukaryota</taxon>
        <taxon>Metazoa</taxon>
        <taxon>Ecdysozoa</taxon>
        <taxon>Arthropoda</taxon>
        <taxon>Hexapoda</taxon>
        <taxon>Insecta</taxon>
        <taxon>Pterygota</taxon>
        <taxon>Neoptera</taxon>
        <taxon>Paraneoptera</taxon>
        <taxon>Hemiptera</taxon>
        <taxon>Auchenorrhyncha</taxon>
        <taxon>Fulgoroidea</taxon>
        <taxon>Caliscelidae</taxon>
        <taxon>Bambusicaliscelis</taxon>
    </lineage>
</organism>
<evidence type="ECO:0000256" key="8">
    <source>
        <dbReference type="ARBA" id="ARBA00022967"/>
    </source>
</evidence>
<dbReference type="AlphaFoldDB" id="A0A8A4VNE1"/>
<keyword evidence="5" id="KW-0813">Transport</keyword>
<evidence type="ECO:0000313" key="17">
    <source>
        <dbReference type="EMBL" id="QTD82423.1"/>
    </source>
</evidence>
<sequence length="166" mass="19596">MMMMMMISMCMSIILPLMKHPISMGSMLIVQTIIISMISSMKFYSSWYSYILFITIIGGMMVMFMYMSSIASNEKFKMMSMKKITSIMIMLTIFMITYKFYYTTMNLEKLNETKLFFMEFEEIKSTSKFMYLNKMNLTIMMMIILLLTMISITNITSSYEGPLKMK</sequence>
<evidence type="ECO:0000256" key="15">
    <source>
        <dbReference type="ARBA" id="ARBA00049551"/>
    </source>
</evidence>
<dbReference type="EC" id="7.1.1.2" evidence="3"/>
<comment type="subcellular location">
    <subcellularLocation>
        <location evidence="1">Mitochondrion membrane</location>
        <topology evidence="1">Multi-pass membrane protein</topology>
    </subcellularLocation>
</comment>
<evidence type="ECO:0000256" key="16">
    <source>
        <dbReference type="SAM" id="Phobius"/>
    </source>
</evidence>
<keyword evidence="11" id="KW-0520">NAD</keyword>
<evidence type="ECO:0000256" key="5">
    <source>
        <dbReference type="ARBA" id="ARBA00022448"/>
    </source>
</evidence>
<comment type="catalytic activity">
    <reaction evidence="15">
        <text>a ubiquinone + NADH + 5 H(+)(in) = a ubiquinol + NAD(+) + 4 H(+)(out)</text>
        <dbReference type="Rhea" id="RHEA:29091"/>
        <dbReference type="Rhea" id="RHEA-COMP:9565"/>
        <dbReference type="Rhea" id="RHEA-COMP:9566"/>
        <dbReference type="ChEBI" id="CHEBI:15378"/>
        <dbReference type="ChEBI" id="CHEBI:16389"/>
        <dbReference type="ChEBI" id="CHEBI:17976"/>
        <dbReference type="ChEBI" id="CHEBI:57540"/>
        <dbReference type="ChEBI" id="CHEBI:57945"/>
        <dbReference type="EC" id="7.1.1.2"/>
    </reaction>
</comment>
<evidence type="ECO:0000256" key="10">
    <source>
        <dbReference type="ARBA" id="ARBA00022989"/>
    </source>
</evidence>
<dbReference type="InterPro" id="IPR050269">
    <property type="entry name" value="ComplexI_Subunit6"/>
</dbReference>
<evidence type="ECO:0000256" key="9">
    <source>
        <dbReference type="ARBA" id="ARBA00022982"/>
    </source>
</evidence>
<evidence type="ECO:0000256" key="2">
    <source>
        <dbReference type="ARBA" id="ARBA00005698"/>
    </source>
</evidence>
<dbReference type="CTD" id="4541"/>
<dbReference type="GO" id="GO:0031966">
    <property type="term" value="C:mitochondrial membrane"/>
    <property type="evidence" value="ECO:0007669"/>
    <property type="project" value="UniProtKB-SubCell"/>
</dbReference>
<dbReference type="PANTHER" id="PTHR11435:SF1">
    <property type="entry name" value="NADH-UBIQUINONE OXIDOREDUCTASE CHAIN 6"/>
    <property type="match status" value="1"/>
</dbReference>
<keyword evidence="13 16" id="KW-0472">Membrane</keyword>
<feature type="transmembrane region" description="Helical" evidence="16">
    <location>
        <begin position="50"/>
        <end position="72"/>
    </location>
</feature>
<evidence type="ECO:0000256" key="14">
    <source>
        <dbReference type="ARBA" id="ARBA00031019"/>
    </source>
</evidence>
<keyword evidence="6" id="KW-0679">Respiratory chain</keyword>
<feature type="transmembrane region" description="Helical" evidence="16">
    <location>
        <begin position="137"/>
        <end position="156"/>
    </location>
</feature>
<dbReference type="RefSeq" id="YP_010235805.1">
    <property type="nucleotide sequence ID" value="NC_059809.1"/>
</dbReference>
<reference evidence="17" key="1">
    <citation type="journal article" name="Int. J. Mol. Sci.">
        <title>Structural Features and Phylogenetic Implications of Four New Mitogenomes of Caliscelidae (Hemiptera: Fulgoromorpha).</title>
        <authorList>
            <person name="Gong N."/>
            <person name="Yang L."/>
            <person name="Chen X.S."/>
        </authorList>
    </citation>
    <scope>NUCLEOTIDE SEQUENCE</scope>
</reference>
<dbReference type="EMBL" id="MW281859">
    <property type="protein sequence ID" value="QTD82423.1"/>
    <property type="molecule type" value="Genomic_DNA"/>
</dbReference>
<keyword evidence="10 16" id="KW-1133">Transmembrane helix</keyword>
<evidence type="ECO:0000256" key="3">
    <source>
        <dbReference type="ARBA" id="ARBA00012944"/>
    </source>
</evidence>
<evidence type="ECO:0000256" key="11">
    <source>
        <dbReference type="ARBA" id="ARBA00023027"/>
    </source>
</evidence>
<evidence type="ECO:0000256" key="12">
    <source>
        <dbReference type="ARBA" id="ARBA00023128"/>
    </source>
</evidence>
<dbReference type="GeneID" id="69231020"/>
<feature type="transmembrane region" description="Helical" evidence="16">
    <location>
        <begin position="84"/>
        <end position="102"/>
    </location>
</feature>
<name>A0A8A4VNE1_9HEMI</name>
<geneLocation type="mitochondrion" evidence="17"/>
<comment type="similarity">
    <text evidence="2">Belongs to the complex I subunit 6 family.</text>
</comment>
<gene>
    <name evidence="17" type="primary">ND6</name>
</gene>
<evidence type="ECO:0000256" key="13">
    <source>
        <dbReference type="ARBA" id="ARBA00023136"/>
    </source>
</evidence>
<accession>A0A8A4VNE1</accession>
<protein>
    <recommendedName>
        <fullName evidence="4">NADH-ubiquinone oxidoreductase chain 6</fullName>
        <ecNumber evidence="3">7.1.1.2</ecNumber>
    </recommendedName>
    <alternativeName>
        <fullName evidence="14">NADH dehydrogenase subunit 6</fullName>
    </alternativeName>
</protein>
<evidence type="ECO:0000256" key="7">
    <source>
        <dbReference type="ARBA" id="ARBA00022692"/>
    </source>
</evidence>
<dbReference type="PANTHER" id="PTHR11435">
    <property type="entry name" value="NADH UBIQUINONE OXIDOREDUCTASE SUBUNIT ND6"/>
    <property type="match status" value="1"/>
</dbReference>
<keyword evidence="9" id="KW-0249">Electron transport</keyword>
<evidence type="ECO:0000256" key="4">
    <source>
        <dbReference type="ARBA" id="ARBA00021095"/>
    </source>
</evidence>
<dbReference type="GO" id="GO:0008137">
    <property type="term" value="F:NADH dehydrogenase (ubiquinone) activity"/>
    <property type="evidence" value="ECO:0007669"/>
    <property type="project" value="UniProtKB-EC"/>
</dbReference>
<evidence type="ECO:0000256" key="1">
    <source>
        <dbReference type="ARBA" id="ARBA00004225"/>
    </source>
</evidence>
<keyword evidence="12 17" id="KW-0496">Mitochondrion</keyword>